<evidence type="ECO:0000313" key="2">
    <source>
        <dbReference type="Proteomes" id="UP000288216"/>
    </source>
</evidence>
<sequence length="148" mass="16696">MENDGQSSPVAIATHRLKDKQDRSGYANSSPLSLTPWKVRKMTYVVCVFLPLAKNNSVLTFCLWKITLRQIGNQEEWKATAQKVLMSFDHHVRTGADTNHISVTKGKKIILRPRSGTLLTDIIDIAKFLQSASVEDVYKLEKCHIAEN</sequence>
<name>A0A401P7E3_SCYTO</name>
<organism evidence="1 2">
    <name type="scientific">Scyliorhinus torazame</name>
    <name type="common">Cloudy catshark</name>
    <name type="synonym">Catulus torazame</name>
    <dbReference type="NCBI Taxonomy" id="75743"/>
    <lineage>
        <taxon>Eukaryota</taxon>
        <taxon>Metazoa</taxon>
        <taxon>Chordata</taxon>
        <taxon>Craniata</taxon>
        <taxon>Vertebrata</taxon>
        <taxon>Chondrichthyes</taxon>
        <taxon>Elasmobranchii</taxon>
        <taxon>Galeomorphii</taxon>
        <taxon>Galeoidea</taxon>
        <taxon>Carcharhiniformes</taxon>
        <taxon>Scyliorhinidae</taxon>
        <taxon>Scyliorhinus</taxon>
    </lineage>
</organism>
<proteinExistence type="predicted"/>
<reference evidence="1 2" key="1">
    <citation type="journal article" date="2018" name="Nat. Ecol. Evol.">
        <title>Shark genomes provide insights into elasmobranch evolution and the origin of vertebrates.</title>
        <authorList>
            <person name="Hara Y"/>
            <person name="Yamaguchi K"/>
            <person name="Onimaru K"/>
            <person name="Kadota M"/>
            <person name="Koyanagi M"/>
            <person name="Keeley SD"/>
            <person name="Tatsumi K"/>
            <person name="Tanaka K"/>
            <person name="Motone F"/>
            <person name="Kageyama Y"/>
            <person name="Nozu R"/>
            <person name="Adachi N"/>
            <person name="Nishimura O"/>
            <person name="Nakagawa R"/>
            <person name="Tanegashima C"/>
            <person name="Kiyatake I"/>
            <person name="Matsumoto R"/>
            <person name="Murakumo K"/>
            <person name="Nishida K"/>
            <person name="Terakita A"/>
            <person name="Kuratani S"/>
            <person name="Sato K"/>
            <person name="Hyodo S Kuraku.S."/>
        </authorList>
    </citation>
    <scope>NUCLEOTIDE SEQUENCE [LARGE SCALE GENOMIC DNA]</scope>
</reference>
<evidence type="ECO:0000313" key="1">
    <source>
        <dbReference type="EMBL" id="GCB69042.1"/>
    </source>
</evidence>
<dbReference type="Proteomes" id="UP000288216">
    <property type="component" value="Unassembled WGS sequence"/>
</dbReference>
<dbReference type="EMBL" id="BFAA01001677">
    <property type="protein sequence ID" value="GCB69042.1"/>
    <property type="molecule type" value="Genomic_DNA"/>
</dbReference>
<gene>
    <name evidence="1" type="ORF">scyTo_0005410</name>
</gene>
<accession>A0A401P7E3</accession>
<keyword evidence="2" id="KW-1185">Reference proteome</keyword>
<comment type="caution">
    <text evidence="1">The sequence shown here is derived from an EMBL/GenBank/DDBJ whole genome shotgun (WGS) entry which is preliminary data.</text>
</comment>
<dbReference type="AlphaFoldDB" id="A0A401P7E3"/>
<protein>
    <submittedName>
        <fullName evidence="1">Uncharacterized protein</fullName>
    </submittedName>
</protein>